<organism evidence="1 2">
    <name type="scientific">Alkalimonas collagenimarina</name>
    <dbReference type="NCBI Taxonomy" id="400390"/>
    <lineage>
        <taxon>Bacteria</taxon>
        <taxon>Pseudomonadati</taxon>
        <taxon>Pseudomonadota</taxon>
        <taxon>Gammaproteobacteria</taxon>
        <taxon>Alkalimonas</taxon>
    </lineage>
</organism>
<sequence>MSGELKWEKVRSSAGQINLCLETLKLVLESPCTFHAIAVEKAPYRKWHENEENAFYVTYNYLLRQSSKGMNANCKVFIDQRSTTYGKQEELMEIITNHMLAKLPTYSKIEHVKMDNSKLQLGLQAVDLLTGAINTSYQLYFRPEAQIKAAKKIAISLMAKTLGWDSLAYDTYPNDHFNIWHFPIETRGKPKTEHVFRNLKIKGISRDEYEVMSEPIIQRGNSRQV</sequence>
<gene>
    <name evidence="1" type="ORF">Q3O60_00675</name>
</gene>
<dbReference type="InterPro" id="IPR024524">
    <property type="entry name" value="DUF3800"/>
</dbReference>
<accession>A0ABT9GUI3</accession>
<evidence type="ECO:0000313" key="2">
    <source>
        <dbReference type="Proteomes" id="UP001231616"/>
    </source>
</evidence>
<dbReference type="RefSeq" id="WP_305891974.1">
    <property type="nucleotide sequence ID" value="NZ_JAUZVZ010000001.1"/>
</dbReference>
<dbReference type="Pfam" id="PF12686">
    <property type="entry name" value="DUF3800"/>
    <property type="match status" value="1"/>
</dbReference>
<comment type="caution">
    <text evidence="1">The sequence shown here is derived from an EMBL/GenBank/DDBJ whole genome shotgun (WGS) entry which is preliminary data.</text>
</comment>
<evidence type="ECO:0000313" key="1">
    <source>
        <dbReference type="EMBL" id="MDP4534707.1"/>
    </source>
</evidence>
<protein>
    <submittedName>
        <fullName evidence="1">DUF3800 domain-containing protein</fullName>
    </submittedName>
</protein>
<name>A0ABT9GUI3_9GAMM</name>
<dbReference type="Proteomes" id="UP001231616">
    <property type="component" value="Unassembled WGS sequence"/>
</dbReference>
<reference evidence="1 2" key="1">
    <citation type="submission" date="2023-08" db="EMBL/GenBank/DDBJ databases">
        <authorList>
            <person name="Joshi A."/>
            <person name="Thite S."/>
        </authorList>
    </citation>
    <scope>NUCLEOTIDE SEQUENCE [LARGE SCALE GENOMIC DNA]</scope>
    <source>
        <strain evidence="1 2">AC40</strain>
    </source>
</reference>
<proteinExistence type="predicted"/>
<dbReference type="EMBL" id="JAUZVZ010000001">
    <property type="protein sequence ID" value="MDP4534707.1"/>
    <property type="molecule type" value="Genomic_DNA"/>
</dbReference>
<keyword evidence="2" id="KW-1185">Reference proteome</keyword>